<dbReference type="GO" id="GO:0016567">
    <property type="term" value="P:protein ubiquitination"/>
    <property type="evidence" value="ECO:0007669"/>
    <property type="project" value="TreeGrafter"/>
</dbReference>
<keyword evidence="4" id="KW-0472">Membrane</keyword>
<evidence type="ECO:0000256" key="4">
    <source>
        <dbReference type="SAM" id="Phobius"/>
    </source>
</evidence>
<protein>
    <recommendedName>
        <fullName evidence="5">RING-CH-type domain-containing protein</fullName>
    </recommendedName>
</protein>
<evidence type="ECO:0000313" key="6">
    <source>
        <dbReference type="EMBL" id="KAK9704792.1"/>
    </source>
</evidence>
<keyword evidence="2" id="KW-0863">Zinc-finger</keyword>
<dbReference type="CDD" id="cd16495">
    <property type="entry name" value="RING_CH-C4HC3_MARCH"/>
    <property type="match status" value="1"/>
</dbReference>
<dbReference type="Pfam" id="PF12906">
    <property type="entry name" value="RINGv"/>
    <property type="match status" value="1"/>
</dbReference>
<name>A0AAW1JJU0_SAPOF</name>
<dbReference type="PANTHER" id="PTHR23012">
    <property type="entry name" value="RING/FYVE/PHD ZINC FINGER DOMAIN-CONTAINING"/>
    <property type="match status" value="1"/>
</dbReference>
<dbReference type="GO" id="GO:0016020">
    <property type="term" value="C:membrane"/>
    <property type="evidence" value="ECO:0007669"/>
    <property type="project" value="TreeGrafter"/>
</dbReference>
<dbReference type="InterPro" id="IPR013083">
    <property type="entry name" value="Znf_RING/FYVE/PHD"/>
</dbReference>
<keyword evidence="3" id="KW-0862">Zinc</keyword>
<gene>
    <name evidence="6" type="ORF">RND81_07G011400</name>
</gene>
<keyword evidence="4" id="KW-1133">Transmembrane helix</keyword>
<keyword evidence="7" id="KW-1185">Reference proteome</keyword>
<keyword evidence="1" id="KW-0479">Metal-binding</keyword>
<dbReference type="GO" id="GO:0008270">
    <property type="term" value="F:zinc ion binding"/>
    <property type="evidence" value="ECO:0007669"/>
    <property type="project" value="UniProtKB-KW"/>
</dbReference>
<dbReference type="SMART" id="SM00744">
    <property type="entry name" value="RINGv"/>
    <property type="match status" value="1"/>
</dbReference>
<dbReference type="FunFam" id="3.30.40.10:FF:000318">
    <property type="entry name" value="E3 ubiquitin-protein ligase MARCH4"/>
    <property type="match status" value="1"/>
</dbReference>
<dbReference type="Proteomes" id="UP001443914">
    <property type="component" value="Unassembled WGS sequence"/>
</dbReference>
<sequence length="218" mass="24723">MMEEVVILVDNLYENSYANCCRICHEAEYESCRKLETPCACSGTVKYAHRECIQRWCDEKGDIICEICLQKYEPGYTAIPKQPKRITVRDEGVTIRGSLEIPRREDDVEPSNILVIAECSSSTYTSSSYCKNFALTFTALLLLKCLLEVALGAAHYPFSPATMIILRSCGVIVPMCVIIQTISILQNRIRQHRDTHDVIIGDDNYREEAGDLEQAMQR</sequence>
<dbReference type="GO" id="GO:0004842">
    <property type="term" value="F:ubiquitin-protein transferase activity"/>
    <property type="evidence" value="ECO:0007669"/>
    <property type="project" value="TreeGrafter"/>
</dbReference>
<dbReference type="InterPro" id="IPR033275">
    <property type="entry name" value="MARCH-like"/>
</dbReference>
<dbReference type="SUPFAM" id="SSF57850">
    <property type="entry name" value="RING/U-box"/>
    <property type="match status" value="1"/>
</dbReference>
<evidence type="ECO:0000256" key="2">
    <source>
        <dbReference type="ARBA" id="ARBA00022771"/>
    </source>
</evidence>
<evidence type="ECO:0000259" key="5">
    <source>
        <dbReference type="PROSITE" id="PS51292"/>
    </source>
</evidence>
<evidence type="ECO:0000256" key="1">
    <source>
        <dbReference type="ARBA" id="ARBA00022723"/>
    </source>
</evidence>
<dbReference type="InterPro" id="IPR011016">
    <property type="entry name" value="Znf_RING-CH"/>
</dbReference>
<feature type="transmembrane region" description="Helical" evidence="4">
    <location>
        <begin position="164"/>
        <end position="185"/>
    </location>
</feature>
<feature type="domain" description="RING-CH-type" evidence="5">
    <location>
        <begin position="13"/>
        <end position="75"/>
    </location>
</feature>
<dbReference type="EMBL" id="JBDFQZ010000007">
    <property type="protein sequence ID" value="KAK9704792.1"/>
    <property type="molecule type" value="Genomic_DNA"/>
</dbReference>
<dbReference type="Gene3D" id="3.30.40.10">
    <property type="entry name" value="Zinc/RING finger domain, C3HC4 (zinc finger)"/>
    <property type="match status" value="1"/>
</dbReference>
<reference evidence="6" key="1">
    <citation type="submission" date="2024-03" db="EMBL/GenBank/DDBJ databases">
        <title>WGS assembly of Saponaria officinalis var. Norfolk2.</title>
        <authorList>
            <person name="Jenkins J."/>
            <person name="Shu S."/>
            <person name="Grimwood J."/>
            <person name="Barry K."/>
            <person name="Goodstein D."/>
            <person name="Schmutz J."/>
            <person name="Leebens-Mack J."/>
            <person name="Osbourn A."/>
        </authorList>
    </citation>
    <scope>NUCLEOTIDE SEQUENCE [LARGE SCALE GENOMIC DNA]</scope>
    <source>
        <strain evidence="6">JIC</strain>
    </source>
</reference>
<dbReference type="AlphaFoldDB" id="A0AAW1JJU0"/>
<evidence type="ECO:0000313" key="7">
    <source>
        <dbReference type="Proteomes" id="UP001443914"/>
    </source>
</evidence>
<feature type="transmembrane region" description="Helical" evidence="4">
    <location>
        <begin position="133"/>
        <end position="158"/>
    </location>
</feature>
<comment type="caution">
    <text evidence="6">The sequence shown here is derived from an EMBL/GenBank/DDBJ whole genome shotgun (WGS) entry which is preliminary data.</text>
</comment>
<dbReference type="PANTHER" id="PTHR23012:SF180">
    <property type="entry name" value="RING_FYVE_PHD ZINC FINGER SUPERFAMILY PROTEIN"/>
    <property type="match status" value="1"/>
</dbReference>
<dbReference type="Pfam" id="PF12428">
    <property type="entry name" value="DUF3675"/>
    <property type="match status" value="1"/>
</dbReference>
<accession>A0AAW1JJU0</accession>
<keyword evidence="4" id="KW-0812">Transmembrane</keyword>
<dbReference type="PROSITE" id="PS51292">
    <property type="entry name" value="ZF_RING_CH"/>
    <property type="match status" value="1"/>
</dbReference>
<proteinExistence type="predicted"/>
<dbReference type="InterPro" id="IPR022143">
    <property type="entry name" value="DUF3675"/>
</dbReference>
<evidence type="ECO:0000256" key="3">
    <source>
        <dbReference type="ARBA" id="ARBA00022833"/>
    </source>
</evidence>
<organism evidence="6 7">
    <name type="scientific">Saponaria officinalis</name>
    <name type="common">Common soapwort</name>
    <name type="synonym">Lychnis saponaria</name>
    <dbReference type="NCBI Taxonomy" id="3572"/>
    <lineage>
        <taxon>Eukaryota</taxon>
        <taxon>Viridiplantae</taxon>
        <taxon>Streptophyta</taxon>
        <taxon>Embryophyta</taxon>
        <taxon>Tracheophyta</taxon>
        <taxon>Spermatophyta</taxon>
        <taxon>Magnoliopsida</taxon>
        <taxon>eudicotyledons</taxon>
        <taxon>Gunneridae</taxon>
        <taxon>Pentapetalae</taxon>
        <taxon>Caryophyllales</taxon>
        <taxon>Caryophyllaceae</taxon>
        <taxon>Caryophylleae</taxon>
        <taxon>Saponaria</taxon>
    </lineage>
</organism>